<proteinExistence type="predicted"/>
<comment type="caution">
    <text evidence="1">The sequence shown here is derived from an EMBL/GenBank/DDBJ whole genome shotgun (WGS) entry which is preliminary data.</text>
</comment>
<sequence>MDSMWSCSKDCVPDARDDGEQVSVIVYGSGLSLWDCGTKRDGAGLEREKPTRSTDRSEIFFGPCTPSLSSRRLATRWQVTEPKSVDQVDEDLIHEEGRHCNAFDIDHPPNVL</sequence>
<dbReference type="EMBL" id="JASNQZ010000018">
    <property type="protein sequence ID" value="KAL0945335.1"/>
    <property type="molecule type" value="Genomic_DNA"/>
</dbReference>
<protein>
    <submittedName>
        <fullName evidence="1">Uncharacterized protein</fullName>
    </submittedName>
</protein>
<reference evidence="2" key="1">
    <citation type="submission" date="2024-06" db="EMBL/GenBank/DDBJ databases">
        <title>Multi-omics analyses provide insights into the biosynthesis of the anticancer antibiotic pleurotin in Hohenbuehelia grisea.</title>
        <authorList>
            <person name="Weaver J.A."/>
            <person name="Alberti F."/>
        </authorList>
    </citation>
    <scope>NUCLEOTIDE SEQUENCE [LARGE SCALE GENOMIC DNA]</scope>
    <source>
        <strain evidence="2">T-177</strain>
    </source>
</reference>
<evidence type="ECO:0000313" key="2">
    <source>
        <dbReference type="Proteomes" id="UP001556367"/>
    </source>
</evidence>
<name>A0ABR3IPW2_9AGAR</name>
<organism evidence="1 2">
    <name type="scientific">Hohenbuehelia grisea</name>
    <dbReference type="NCBI Taxonomy" id="104357"/>
    <lineage>
        <taxon>Eukaryota</taxon>
        <taxon>Fungi</taxon>
        <taxon>Dikarya</taxon>
        <taxon>Basidiomycota</taxon>
        <taxon>Agaricomycotina</taxon>
        <taxon>Agaricomycetes</taxon>
        <taxon>Agaricomycetidae</taxon>
        <taxon>Agaricales</taxon>
        <taxon>Pleurotineae</taxon>
        <taxon>Pleurotaceae</taxon>
        <taxon>Hohenbuehelia</taxon>
    </lineage>
</organism>
<gene>
    <name evidence="1" type="ORF">HGRIS_000833</name>
</gene>
<accession>A0ABR3IPW2</accession>
<dbReference type="Proteomes" id="UP001556367">
    <property type="component" value="Unassembled WGS sequence"/>
</dbReference>
<evidence type="ECO:0000313" key="1">
    <source>
        <dbReference type="EMBL" id="KAL0945335.1"/>
    </source>
</evidence>
<keyword evidence="2" id="KW-1185">Reference proteome</keyword>